<feature type="domain" description="CheB-type methylesterase" evidence="5">
    <location>
        <begin position="1"/>
        <end position="180"/>
    </location>
</feature>
<dbReference type="RefSeq" id="WP_188582389.1">
    <property type="nucleotide sequence ID" value="NZ_BMCT01000007.1"/>
</dbReference>
<accession>A0A917C8Q9</accession>
<keyword evidence="1 4" id="KW-0378">Hydrolase</keyword>
<evidence type="ECO:0000256" key="2">
    <source>
        <dbReference type="ARBA" id="ARBA00039140"/>
    </source>
</evidence>
<feature type="active site" evidence="4">
    <location>
        <position position="129"/>
    </location>
</feature>
<dbReference type="AlphaFoldDB" id="A0A917C8Q9"/>
<comment type="caution">
    <text evidence="6">The sequence shown here is derived from an EMBL/GenBank/DDBJ whole genome shotgun (WGS) entry which is preliminary data.</text>
</comment>
<evidence type="ECO:0000313" key="6">
    <source>
        <dbReference type="EMBL" id="GGF78249.1"/>
    </source>
</evidence>
<dbReference type="GO" id="GO:0006935">
    <property type="term" value="P:chemotaxis"/>
    <property type="evidence" value="ECO:0007669"/>
    <property type="project" value="UniProtKB-UniRule"/>
</dbReference>
<dbReference type="InterPro" id="IPR000673">
    <property type="entry name" value="Sig_transdc_resp-reg_Me-estase"/>
</dbReference>
<dbReference type="EC" id="3.1.1.61" evidence="2"/>
<dbReference type="PROSITE" id="PS50122">
    <property type="entry name" value="CHEB"/>
    <property type="match status" value="1"/>
</dbReference>
<dbReference type="Pfam" id="PF01339">
    <property type="entry name" value="CheB_methylest"/>
    <property type="match status" value="1"/>
</dbReference>
<organism evidence="6 7">
    <name type="scientific">Azorhizobium oxalatiphilum</name>
    <dbReference type="NCBI Taxonomy" id="980631"/>
    <lineage>
        <taxon>Bacteria</taxon>
        <taxon>Pseudomonadati</taxon>
        <taxon>Pseudomonadota</taxon>
        <taxon>Alphaproteobacteria</taxon>
        <taxon>Hyphomicrobiales</taxon>
        <taxon>Xanthobacteraceae</taxon>
        <taxon>Azorhizobium</taxon>
    </lineage>
</organism>
<dbReference type="GO" id="GO:0000156">
    <property type="term" value="F:phosphorelay response regulator activity"/>
    <property type="evidence" value="ECO:0007669"/>
    <property type="project" value="InterPro"/>
</dbReference>
<evidence type="ECO:0000256" key="1">
    <source>
        <dbReference type="ARBA" id="ARBA00022801"/>
    </source>
</evidence>
<comment type="catalytic activity">
    <reaction evidence="3">
        <text>[protein]-L-glutamate 5-O-methyl ester + H2O = L-glutamyl-[protein] + methanol + H(+)</text>
        <dbReference type="Rhea" id="RHEA:23236"/>
        <dbReference type="Rhea" id="RHEA-COMP:10208"/>
        <dbReference type="Rhea" id="RHEA-COMP:10311"/>
        <dbReference type="ChEBI" id="CHEBI:15377"/>
        <dbReference type="ChEBI" id="CHEBI:15378"/>
        <dbReference type="ChEBI" id="CHEBI:17790"/>
        <dbReference type="ChEBI" id="CHEBI:29973"/>
        <dbReference type="ChEBI" id="CHEBI:82795"/>
        <dbReference type="EC" id="3.1.1.61"/>
    </reaction>
</comment>
<dbReference type="InterPro" id="IPR035909">
    <property type="entry name" value="CheB_C"/>
</dbReference>
<dbReference type="EMBL" id="BMCT01000007">
    <property type="protein sequence ID" value="GGF78249.1"/>
    <property type="molecule type" value="Genomic_DNA"/>
</dbReference>
<dbReference type="CDD" id="cd16433">
    <property type="entry name" value="CheB"/>
    <property type="match status" value="1"/>
</dbReference>
<proteinExistence type="predicted"/>
<keyword evidence="4" id="KW-0145">Chemotaxis</keyword>
<feature type="active site" evidence="4">
    <location>
        <position position="36"/>
    </location>
</feature>
<dbReference type="GO" id="GO:0005737">
    <property type="term" value="C:cytoplasm"/>
    <property type="evidence" value="ECO:0007669"/>
    <property type="project" value="InterPro"/>
</dbReference>
<evidence type="ECO:0000256" key="4">
    <source>
        <dbReference type="PROSITE-ProRule" id="PRU00050"/>
    </source>
</evidence>
<protein>
    <recommendedName>
        <fullName evidence="2">protein-glutamate methylesterase</fullName>
        <ecNumber evidence="2">3.1.1.61</ecNumber>
    </recommendedName>
</protein>
<gene>
    <name evidence="6" type="primary">cheB</name>
    <name evidence="6" type="ORF">GCM10007301_42790</name>
</gene>
<sequence length="185" mass="19148">MTAVVIGASAGGPSALQHLLSHLDASFRGPVVVVNHLGPDGPDFLADMLAKTSRLPVETARERIVAQPGVVYVAPSGYHLLLEKGGRFALSMDEKVAFSRPSIDVLFASAATAYGANLAGVVLTGANADGAEGLHLIRRAGGLAFVQDPDEAAIRTMPTAALARAGADYCGSLAHIADRINRLPR</sequence>
<dbReference type="Proteomes" id="UP000606044">
    <property type="component" value="Unassembled WGS sequence"/>
</dbReference>
<evidence type="ECO:0000256" key="3">
    <source>
        <dbReference type="ARBA" id="ARBA00048267"/>
    </source>
</evidence>
<feature type="active site" evidence="4">
    <location>
        <position position="9"/>
    </location>
</feature>
<dbReference type="SUPFAM" id="SSF52738">
    <property type="entry name" value="Methylesterase CheB, C-terminal domain"/>
    <property type="match status" value="1"/>
</dbReference>
<evidence type="ECO:0000313" key="7">
    <source>
        <dbReference type="Proteomes" id="UP000606044"/>
    </source>
</evidence>
<dbReference type="PANTHER" id="PTHR42872">
    <property type="entry name" value="PROTEIN-GLUTAMATE METHYLESTERASE/PROTEIN-GLUTAMINE GLUTAMINASE"/>
    <property type="match status" value="1"/>
</dbReference>
<reference evidence="6" key="2">
    <citation type="submission" date="2020-09" db="EMBL/GenBank/DDBJ databases">
        <authorList>
            <person name="Sun Q."/>
            <person name="Sedlacek I."/>
        </authorList>
    </citation>
    <scope>NUCLEOTIDE SEQUENCE</scope>
    <source>
        <strain evidence="6">CCM 7897</strain>
    </source>
</reference>
<name>A0A917C8Q9_9HYPH</name>
<dbReference type="GO" id="GO:0008984">
    <property type="term" value="F:protein-glutamate methylesterase activity"/>
    <property type="evidence" value="ECO:0007669"/>
    <property type="project" value="UniProtKB-EC"/>
</dbReference>
<dbReference type="Gene3D" id="3.40.50.180">
    <property type="entry name" value="Methylesterase CheB, C-terminal domain"/>
    <property type="match status" value="1"/>
</dbReference>
<keyword evidence="7" id="KW-1185">Reference proteome</keyword>
<dbReference type="PANTHER" id="PTHR42872:SF6">
    <property type="entry name" value="PROTEIN-GLUTAMATE METHYLESTERASE_PROTEIN-GLUTAMINE GLUTAMINASE"/>
    <property type="match status" value="1"/>
</dbReference>
<reference evidence="6" key="1">
    <citation type="journal article" date="2014" name="Int. J. Syst. Evol. Microbiol.">
        <title>Complete genome sequence of Corynebacterium casei LMG S-19264T (=DSM 44701T), isolated from a smear-ripened cheese.</title>
        <authorList>
            <consortium name="US DOE Joint Genome Institute (JGI-PGF)"/>
            <person name="Walter F."/>
            <person name="Albersmeier A."/>
            <person name="Kalinowski J."/>
            <person name="Ruckert C."/>
        </authorList>
    </citation>
    <scope>NUCLEOTIDE SEQUENCE</scope>
    <source>
        <strain evidence="6">CCM 7897</strain>
    </source>
</reference>
<evidence type="ECO:0000259" key="5">
    <source>
        <dbReference type="PROSITE" id="PS50122"/>
    </source>
</evidence>